<comment type="caution">
    <text evidence="2">The sequence shown here is derived from an EMBL/GenBank/DDBJ whole genome shotgun (WGS) entry which is preliminary data.</text>
</comment>
<evidence type="ECO:0008006" key="4">
    <source>
        <dbReference type="Google" id="ProtNLM"/>
    </source>
</evidence>
<protein>
    <recommendedName>
        <fullName evidence="4">DUF5666 domain-containing protein</fullName>
    </recommendedName>
</protein>
<evidence type="ECO:0000256" key="1">
    <source>
        <dbReference type="SAM" id="SignalP"/>
    </source>
</evidence>
<keyword evidence="1" id="KW-0732">Signal</keyword>
<reference evidence="2 3" key="1">
    <citation type="submission" date="2019-07" db="EMBL/GenBank/DDBJ databases">
        <title>Qingshengfaniella alkalisoli gen. nov., sp. nov., isolated from saline soil.</title>
        <authorList>
            <person name="Xu L."/>
            <person name="Huang X.-X."/>
            <person name="Sun J.-Q."/>
        </authorList>
    </citation>
    <scope>NUCLEOTIDE SEQUENCE [LARGE SCALE GENOMIC DNA]</scope>
    <source>
        <strain evidence="2 3">DSM 27279</strain>
    </source>
</reference>
<proteinExistence type="predicted"/>
<keyword evidence="3" id="KW-1185">Reference proteome</keyword>
<dbReference type="InterPro" id="IPR046150">
    <property type="entry name" value="DUF6152"/>
</dbReference>
<dbReference type="Proteomes" id="UP000318405">
    <property type="component" value="Unassembled WGS sequence"/>
</dbReference>
<dbReference type="PROSITE" id="PS51257">
    <property type="entry name" value="PROKAR_LIPOPROTEIN"/>
    <property type="match status" value="1"/>
</dbReference>
<feature type="chain" id="PRO_5022003145" description="DUF5666 domain-containing protein" evidence="1">
    <location>
        <begin position="27"/>
        <end position="129"/>
    </location>
</feature>
<dbReference type="OrthoDB" id="6896283at2"/>
<evidence type="ECO:0000313" key="2">
    <source>
        <dbReference type="EMBL" id="TSH98314.1"/>
    </source>
</evidence>
<accession>A0A556AZH0</accession>
<dbReference type="Pfam" id="PF19649">
    <property type="entry name" value="DUF6152"/>
    <property type="match status" value="1"/>
</dbReference>
<evidence type="ECO:0000313" key="3">
    <source>
        <dbReference type="Proteomes" id="UP000318405"/>
    </source>
</evidence>
<organism evidence="2 3">
    <name type="scientific">Verticiella sediminum</name>
    <dbReference type="NCBI Taxonomy" id="1247510"/>
    <lineage>
        <taxon>Bacteria</taxon>
        <taxon>Pseudomonadati</taxon>
        <taxon>Pseudomonadota</taxon>
        <taxon>Betaproteobacteria</taxon>
        <taxon>Burkholderiales</taxon>
        <taxon>Alcaligenaceae</taxon>
        <taxon>Verticiella</taxon>
    </lineage>
</organism>
<feature type="signal peptide" evidence="1">
    <location>
        <begin position="1"/>
        <end position="26"/>
    </location>
</feature>
<dbReference type="EMBL" id="VLTJ01000005">
    <property type="protein sequence ID" value="TSH98314.1"/>
    <property type="molecule type" value="Genomic_DNA"/>
</dbReference>
<dbReference type="AlphaFoldDB" id="A0A556AZH0"/>
<gene>
    <name evidence="2" type="ORF">FOZ76_02895</name>
</gene>
<sequence length="129" mass="13675">MSLASTRAAMALAAALACAHAPSALAHHGWAWAEGEQTTLAGTVEQISMAPPHPTLRVKAADGELWQVDLGNPSQTQRSGFTAETTQVGAPIEILGNRSAEPGKPHMKAVRITVGGQHYDMYPERIKQP</sequence>
<dbReference type="RefSeq" id="WP_143946629.1">
    <property type="nucleotide sequence ID" value="NZ_BAABMB010000004.1"/>
</dbReference>
<name>A0A556AZH0_9BURK</name>